<name>A0AA38FRE3_TAXCH</name>
<dbReference type="EMBL" id="JAHRHJ020000007">
    <property type="protein sequence ID" value="KAH9309316.1"/>
    <property type="molecule type" value="Genomic_DNA"/>
</dbReference>
<feature type="non-terminal residue" evidence="1">
    <location>
        <position position="1"/>
    </location>
</feature>
<dbReference type="Proteomes" id="UP000824469">
    <property type="component" value="Unassembled WGS sequence"/>
</dbReference>
<gene>
    <name evidence="1" type="ORF">KI387_037227</name>
</gene>
<sequence length="61" mass="7040">FLKIFPDFDDDVSNNSNTIGDDDNNFPTLHDHVKNDRNESSSSLEMDNYTIISITNEIIEY</sequence>
<reference evidence="1 2" key="1">
    <citation type="journal article" date="2021" name="Nat. Plants">
        <title>The Taxus genome provides insights into paclitaxel biosynthesis.</title>
        <authorList>
            <person name="Xiong X."/>
            <person name="Gou J."/>
            <person name="Liao Q."/>
            <person name="Li Y."/>
            <person name="Zhou Q."/>
            <person name="Bi G."/>
            <person name="Li C."/>
            <person name="Du R."/>
            <person name="Wang X."/>
            <person name="Sun T."/>
            <person name="Guo L."/>
            <person name="Liang H."/>
            <person name="Lu P."/>
            <person name="Wu Y."/>
            <person name="Zhang Z."/>
            <person name="Ro D.K."/>
            <person name="Shang Y."/>
            <person name="Huang S."/>
            <person name="Yan J."/>
        </authorList>
    </citation>
    <scope>NUCLEOTIDE SEQUENCE [LARGE SCALE GENOMIC DNA]</scope>
    <source>
        <tissue evidence="1">Leaf</tissue>
    </source>
</reference>
<organism evidence="1 2">
    <name type="scientific">Taxus chinensis</name>
    <name type="common">Chinese yew</name>
    <name type="synonym">Taxus wallichiana var. chinensis</name>
    <dbReference type="NCBI Taxonomy" id="29808"/>
    <lineage>
        <taxon>Eukaryota</taxon>
        <taxon>Viridiplantae</taxon>
        <taxon>Streptophyta</taxon>
        <taxon>Embryophyta</taxon>
        <taxon>Tracheophyta</taxon>
        <taxon>Spermatophyta</taxon>
        <taxon>Pinopsida</taxon>
        <taxon>Pinidae</taxon>
        <taxon>Conifers II</taxon>
        <taxon>Cupressales</taxon>
        <taxon>Taxaceae</taxon>
        <taxon>Taxus</taxon>
    </lineage>
</organism>
<evidence type="ECO:0000313" key="2">
    <source>
        <dbReference type="Proteomes" id="UP000824469"/>
    </source>
</evidence>
<protein>
    <submittedName>
        <fullName evidence="1">Uncharacterized protein</fullName>
    </submittedName>
</protein>
<comment type="caution">
    <text evidence="1">The sequence shown here is derived from an EMBL/GenBank/DDBJ whole genome shotgun (WGS) entry which is preliminary data.</text>
</comment>
<keyword evidence="2" id="KW-1185">Reference proteome</keyword>
<evidence type="ECO:0000313" key="1">
    <source>
        <dbReference type="EMBL" id="KAH9309316.1"/>
    </source>
</evidence>
<dbReference type="AlphaFoldDB" id="A0AA38FRE3"/>
<feature type="non-terminal residue" evidence="1">
    <location>
        <position position="61"/>
    </location>
</feature>
<proteinExistence type="predicted"/>
<accession>A0AA38FRE3</accession>